<keyword evidence="3" id="KW-1185">Reference proteome</keyword>
<organism evidence="2 3">
    <name type="scientific">Saccharothrix yanglingensis</name>
    <dbReference type="NCBI Taxonomy" id="659496"/>
    <lineage>
        <taxon>Bacteria</taxon>
        <taxon>Bacillati</taxon>
        <taxon>Actinomycetota</taxon>
        <taxon>Actinomycetes</taxon>
        <taxon>Pseudonocardiales</taxon>
        <taxon>Pseudonocardiaceae</taxon>
        <taxon>Saccharothrix</taxon>
    </lineage>
</organism>
<comment type="caution">
    <text evidence="2">The sequence shown here is derived from an EMBL/GenBank/DDBJ whole genome shotgun (WGS) entry which is preliminary data.</text>
</comment>
<keyword evidence="2" id="KW-0489">Methyltransferase</keyword>
<reference evidence="2 3" key="1">
    <citation type="submission" date="2017-06" db="EMBL/GenBank/DDBJ databases">
        <title>Cultured bacterium strain Saccharothrix yanglingensis Hhs.015.</title>
        <authorList>
            <person name="Xia Y."/>
        </authorList>
    </citation>
    <scope>NUCLEOTIDE SEQUENCE [LARGE SCALE GENOMIC DNA]</scope>
    <source>
        <strain evidence="2 3">Hhs.015</strain>
    </source>
</reference>
<dbReference type="CDD" id="cd02440">
    <property type="entry name" value="AdoMet_MTases"/>
    <property type="match status" value="1"/>
</dbReference>
<dbReference type="Pfam" id="PF08241">
    <property type="entry name" value="Methyltransf_11"/>
    <property type="match status" value="1"/>
</dbReference>
<accession>A0ABU0WYM6</accession>
<dbReference type="Proteomes" id="UP001225605">
    <property type="component" value="Unassembled WGS sequence"/>
</dbReference>
<dbReference type="EMBL" id="NSDM01000005">
    <property type="protein sequence ID" value="MDQ2584951.1"/>
    <property type="molecule type" value="Genomic_DNA"/>
</dbReference>
<dbReference type="InterPro" id="IPR013216">
    <property type="entry name" value="Methyltransf_11"/>
</dbReference>
<dbReference type="SUPFAM" id="SSF53335">
    <property type="entry name" value="S-adenosyl-L-methionine-dependent methyltransferases"/>
    <property type="match status" value="1"/>
</dbReference>
<sequence length="299" mass="32305">MSCEDPRAYLLGIEGMALLRAFTGEFDRDFVEARIAEIRRVLADEELADAAVEVDRLDAVAGYRLWSKTYDRPNSAFDLDEPLVRGIIDSLPVGVALDAACGTGRHARFLAERGHRVLGVDGSPDMLARARASVPRGEFLLGDLHRLPVADAEVDLVVCALALTHVPALAPVIAEFARVLRPGGHLVISDVHPERVARGSIPSVRDAEGRPARVSTHHHLIGDYLRAALPVGLRVLRCEEPSAPTGEPSEPTPPTSAFGEVGPWDLWPWCLADMVPEAARAAVAGVPALVVWHFRLAES</sequence>
<proteinExistence type="predicted"/>
<dbReference type="InterPro" id="IPR029063">
    <property type="entry name" value="SAM-dependent_MTases_sf"/>
</dbReference>
<evidence type="ECO:0000313" key="2">
    <source>
        <dbReference type="EMBL" id="MDQ2584951.1"/>
    </source>
</evidence>
<dbReference type="GO" id="GO:0008168">
    <property type="term" value="F:methyltransferase activity"/>
    <property type="evidence" value="ECO:0007669"/>
    <property type="project" value="UniProtKB-KW"/>
</dbReference>
<dbReference type="RefSeq" id="WP_306746109.1">
    <property type="nucleotide sequence ID" value="NZ_NSDM01000005.1"/>
</dbReference>
<name>A0ABU0WYM6_9PSEU</name>
<dbReference type="Gene3D" id="3.40.50.150">
    <property type="entry name" value="Vaccinia Virus protein VP39"/>
    <property type="match status" value="1"/>
</dbReference>
<gene>
    <name evidence="2" type="ORF">CKY47_13355</name>
</gene>
<keyword evidence="2" id="KW-0808">Transferase</keyword>
<dbReference type="PANTHER" id="PTHR43591">
    <property type="entry name" value="METHYLTRANSFERASE"/>
    <property type="match status" value="1"/>
</dbReference>
<protein>
    <submittedName>
        <fullName evidence="2">SAM-dependent methyltransferase</fullName>
    </submittedName>
</protein>
<evidence type="ECO:0000313" key="3">
    <source>
        <dbReference type="Proteomes" id="UP001225605"/>
    </source>
</evidence>
<evidence type="ECO:0000259" key="1">
    <source>
        <dbReference type="Pfam" id="PF08241"/>
    </source>
</evidence>
<dbReference type="GO" id="GO:0032259">
    <property type="term" value="P:methylation"/>
    <property type="evidence" value="ECO:0007669"/>
    <property type="project" value="UniProtKB-KW"/>
</dbReference>
<feature type="domain" description="Methyltransferase type 11" evidence="1">
    <location>
        <begin position="97"/>
        <end position="188"/>
    </location>
</feature>